<dbReference type="PANTHER" id="PTHR47947">
    <property type="entry name" value="CYTOCHROME P450 82C3-RELATED"/>
    <property type="match status" value="1"/>
</dbReference>
<feature type="binding site" description="axial binding residue" evidence="9">
    <location>
        <position position="438"/>
    </location>
    <ligand>
        <name>heme</name>
        <dbReference type="ChEBI" id="CHEBI:30413"/>
    </ligand>
    <ligandPart>
        <name>Fe</name>
        <dbReference type="ChEBI" id="CHEBI:18248"/>
    </ligandPart>
</feature>
<comment type="cofactor">
    <cofactor evidence="9">
        <name>heme</name>
        <dbReference type="ChEBI" id="CHEBI:30413"/>
    </cofactor>
</comment>
<dbReference type="SUPFAM" id="SSF48264">
    <property type="entry name" value="Cytochrome P450"/>
    <property type="match status" value="1"/>
</dbReference>
<organism evidence="11 12">
    <name type="scientific">Coffea arabica</name>
    <name type="common">Arabian coffee</name>
    <dbReference type="NCBI Taxonomy" id="13443"/>
    <lineage>
        <taxon>Eukaryota</taxon>
        <taxon>Viridiplantae</taxon>
        <taxon>Streptophyta</taxon>
        <taxon>Embryophyta</taxon>
        <taxon>Tracheophyta</taxon>
        <taxon>Spermatophyta</taxon>
        <taxon>Magnoliopsida</taxon>
        <taxon>eudicotyledons</taxon>
        <taxon>Gunneridae</taxon>
        <taxon>Pentapetalae</taxon>
        <taxon>asterids</taxon>
        <taxon>lamiids</taxon>
        <taxon>Gentianales</taxon>
        <taxon>Rubiaceae</taxon>
        <taxon>Ixoroideae</taxon>
        <taxon>Gardenieae complex</taxon>
        <taxon>Bertiereae - Coffeeae clade</taxon>
        <taxon>Coffeeae</taxon>
        <taxon>Coffea</taxon>
    </lineage>
</organism>
<reference evidence="11" key="1">
    <citation type="journal article" date="2025" name="Foods">
        <title>Unveiling the Microbial Signatures of Arabica Coffee Cherries: Insights into Ripeness Specific Diversity, Functional Traits, and Implications for Quality and Safety.</title>
        <authorList>
            <consortium name="RefSeq"/>
            <person name="Tenea G.N."/>
            <person name="Cifuentes V."/>
            <person name="Reyes P."/>
            <person name="Cevallos-Vallejos M."/>
        </authorList>
    </citation>
    <scope>NUCLEOTIDE SEQUENCE [LARGE SCALE GENOMIC DNA]</scope>
</reference>
<evidence type="ECO:0000313" key="12">
    <source>
        <dbReference type="RefSeq" id="XP_027090998.1"/>
    </source>
</evidence>
<dbReference type="RefSeq" id="XP_027090998.1">
    <property type="nucleotide sequence ID" value="XM_027235197.2"/>
</dbReference>
<name>A0A6P6UKI2_COFAR</name>
<keyword evidence="8" id="KW-0472">Membrane</keyword>
<dbReference type="GO" id="GO:0020037">
    <property type="term" value="F:heme binding"/>
    <property type="evidence" value="ECO:0007669"/>
    <property type="project" value="InterPro"/>
</dbReference>
<evidence type="ECO:0000256" key="7">
    <source>
        <dbReference type="ARBA" id="ARBA00023033"/>
    </source>
</evidence>
<evidence type="ECO:0000256" key="4">
    <source>
        <dbReference type="ARBA" id="ARBA00022723"/>
    </source>
</evidence>
<dbReference type="Proteomes" id="UP001652660">
    <property type="component" value="Chromosome 10c"/>
</dbReference>
<dbReference type="InterPro" id="IPR050651">
    <property type="entry name" value="Plant_Cytochrome_P450_Monoox"/>
</dbReference>
<sequence>MEISYYLLLIPLLYLLTNQIIKRFNNLPPSPFPSLPVIGHLHLIKNPVHRTLAQISSKYGRVLLLYFGSRPVLLISSPSAAVECFTKNDIVFANRPKFLAGKYLGFNYTTLVWASYGQHWRNIRKIATVDILSGSRVQMFTHIRSEEVHLLIRRLLKAAAASADDHVMVDMKSAFFELTLNIMMRMIAGKRYSGDGSGKIEEVTSFQEMVKESLKVSGSTNAADFVPLLRWIGQNKLESHLKTLQMKREKFLQDLIEKYRSIASHRENKTLIDVLLSLQETEPEYYTDQIIRGLVQIMLSAGSDTTSGTMEWALSVLLNNPEALKKAQEEIDVQIGQSRLITDSDLGQLPYLQAIINETFRMYPVSPFISLHESSEECTVEGFGIPRGTLLLVNLWAINHDPEIWEEPTKFKPERFMNLEGQRERFEFMPFGLGRRGCPGENFARRVVGLALGSLIQCFEWERPGEELVDMSEGAGHTMPRAQPLLAKYRPRPEMVKLL</sequence>
<dbReference type="PANTHER" id="PTHR47947:SF3">
    <property type="entry name" value="CYTOCHROME P450 81D1-LIKE"/>
    <property type="match status" value="1"/>
</dbReference>
<evidence type="ECO:0000256" key="10">
    <source>
        <dbReference type="RuleBase" id="RU000461"/>
    </source>
</evidence>
<dbReference type="PRINTS" id="PR00385">
    <property type="entry name" value="P450"/>
</dbReference>
<comment type="similarity">
    <text evidence="2 10">Belongs to the cytochrome P450 family.</text>
</comment>
<dbReference type="InterPro" id="IPR001128">
    <property type="entry name" value="Cyt_P450"/>
</dbReference>
<evidence type="ECO:0000256" key="6">
    <source>
        <dbReference type="ARBA" id="ARBA00023004"/>
    </source>
</evidence>
<dbReference type="PROSITE" id="PS00086">
    <property type="entry name" value="CYTOCHROME_P450"/>
    <property type="match status" value="1"/>
</dbReference>
<dbReference type="OrthoDB" id="1055148at2759"/>
<protein>
    <submittedName>
        <fullName evidence="12">Cytochrome P450 81Q32-like</fullName>
    </submittedName>
</protein>
<dbReference type="InterPro" id="IPR002401">
    <property type="entry name" value="Cyt_P450_E_grp-I"/>
</dbReference>
<dbReference type="GO" id="GO:0016705">
    <property type="term" value="F:oxidoreductase activity, acting on paired donors, with incorporation or reduction of molecular oxygen"/>
    <property type="evidence" value="ECO:0007669"/>
    <property type="project" value="InterPro"/>
</dbReference>
<evidence type="ECO:0000256" key="5">
    <source>
        <dbReference type="ARBA" id="ARBA00023002"/>
    </source>
</evidence>
<dbReference type="FunFam" id="1.10.630.10:FF:000023">
    <property type="entry name" value="Cytochrome P450 family protein"/>
    <property type="match status" value="1"/>
</dbReference>
<reference evidence="12" key="2">
    <citation type="submission" date="2025-08" db="UniProtKB">
        <authorList>
            <consortium name="RefSeq"/>
        </authorList>
    </citation>
    <scope>IDENTIFICATION</scope>
    <source>
        <tissue evidence="12">Leaves</tissue>
    </source>
</reference>
<dbReference type="GeneID" id="113711949"/>
<dbReference type="CDD" id="cd20653">
    <property type="entry name" value="CYP81"/>
    <property type="match status" value="1"/>
</dbReference>
<keyword evidence="7 10" id="KW-0503">Monooxygenase</keyword>
<accession>A0A6P6UKI2</accession>
<keyword evidence="5 10" id="KW-0560">Oxidoreductase</keyword>
<dbReference type="AlphaFoldDB" id="A0A6P6UKI2"/>
<comment type="subcellular location">
    <subcellularLocation>
        <location evidence="1">Membrane</location>
    </subcellularLocation>
</comment>
<keyword evidence="4 9" id="KW-0479">Metal-binding</keyword>
<dbReference type="InterPro" id="IPR036396">
    <property type="entry name" value="Cyt_P450_sf"/>
</dbReference>
<dbReference type="InterPro" id="IPR017972">
    <property type="entry name" value="Cyt_P450_CS"/>
</dbReference>
<gene>
    <name evidence="12" type="primary">LOC113711949</name>
</gene>
<dbReference type="Gene3D" id="1.10.630.10">
    <property type="entry name" value="Cytochrome P450"/>
    <property type="match status" value="1"/>
</dbReference>
<proteinExistence type="inferred from homology"/>
<evidence type="ECO:0000256" key="2">
    <source>
        <dbReference type="ARBA" id="ARBA00010617"/>
    </source>
</evidence>
<evidence type="ECO:0000256" key="8">
    <source>
        <dbReference type="ARBA" id="ARBA00023136"/>
    </source>
</evidence>
<dbReference type="Pfam" id="PF00067">
    <property type="entry name" value="p450"/>
    <property type="match status" value="1"/>
</dbReference>
<evidence type="ECO:0000256" key="1">
    <source>
        <dbReference type="ARBA" id="ARBA00004370"/>
    </source>
</evidence>
<dbReference type="GO" id="GO:0004497">
    <property type="term" value="F:monooxygenase activity"/>
    <property type="evidence" value="ECO:0007669"/>
    <property type="project" value="UniProtKB-KW"/>
</dbReference>
<evidence type="ECO:0000256" key="3">
    <source>
        <dbReference type="ARBA" id="ARBA00022617"/>
    </source>
</evidence>
<keyword evidence="11" id="KW-1185">Reference proteome</keyword>
<dbReference type="PRINTS" id="PR00463">
    <property type="entry name" value="EP450I"/>
</dbReference>
<evidence type="ECO:0000313" key="11">
    <source>
        <dbReference type="Proteomes" id="UP001652660"/>
    </source>
</evidence>
<keyword evidence="3 9" id="KW-0349">Heme</keyword>
<evidence type="ECO:0000256" key="9">
    <source>
        <dbReference type="PIRSR" id="PIRSR602401-1"/>
    </source>
</evidence>
<dbReference type="GO" id="GO:0005506">
    <property type="term" value="F:iron ion binding"/>
    <property type="evidence" value="ECO:0007669"/>
    <property type="project" value="InterPro"/>
</dbReference>
<keyword evidence="6 9" id="KW-0408">Iron</keyword>
<dbReference type="GO" id="GO:0016020">
    <property type="term" value="C:membrane"/>
    <property type="evidence" value="ECO:0007669"/>
    <property type="project" value="UniProtKB-SubCell"/>
</dbReference>